<reference evidence="6 7" key="1">
    <citation type="submission" date="2018-03" db="EMBL/GenBank/DDBJ databases">
        <title>Aeromonas veronii whole genome sequencing and analysis.</title>
        <authorList>
            <person name="Xie H."/>
            <person name="Liu T."/>
            <person name="Wang K."/>
        </authorList>
    </citation>
    <scope>NUCLEOTIDE SEQUENCE [LARGE SCALE GENOMIC DNA]</scope>
    <source>
        <strain evidence="6 7">XH.VA.1</strain>
    </source>
</reference>
<dbReference type="GO" id="GO:0006310">
    <property type="term" value="P:DNA recombination"/>
    <property type="evidence" value="ECO:0007669"/>
    <property type="project" value="UniProtKB-KW"/>
</dbReference>
<dbReference type="NCBIfam" id="NF001464">
    <property type="entry name" value="PRK00321.1-5"/>
    <property type="match status" value="1"/>
</dbReference>
<name>A0A2T4MXC9_AERVE</name>
<comment type="similarity">
    <text evidence="2">Belongs to the RdgC family.</text>
</comment>
<evidence type="ECO:0000256" key="1">
    <source>
        <dbReference type="ARBA" id="ARBA00004453"/>
    </source>
</evidence>
<evidence type="ECO:0000256" key="2">
    <source>
        <dbReference type="ARBA" id="ARBA00008657"/>
    </source>
</evidence>
<dbReference type="GO" id="GO:0003690">
    <property type="term" value="F:double-stranded DNA binding"/>
    <property type="evidence" value="ECO:0007669"/>
    <property type="project" value="TreeGrafter"/>
</dbReference>
<comment type="caution">
    <text evidence="6">The sequence shown here is derived from an EMBL/GenBank/DDBJ whole genome shotgun (WGS) entry which is preliminary data.</text>
</comment>
<evidence type="ECO:0000256" key="3">
    <source>
        <dbReference type="ARBA" id="ARBA00022296"/>
    </source>
</evidence>
<dbReference type="PANTHER" id="PTHR38103:SF1">
    <property type="entry name" value="RECOMBINATION-ASSOCIATED PROTEIN RDGC"/>
    <property type="match status" value="1"/>
</dbReference>
<protein>
    <recommendedName>
        <fullName evidence="3">Recombination-associated protein RdgC</fullName>
    </recommendedName>
</protein>
<dbReference type="Proteomes" id="UP000241986">
    <property type="component" value="Unassembled WGS sequence"/>
</dbReference>
<dbReference type="EMBL" id="PZKL01000045">
    <property type="protein sequence ID" value="PTH79194.1"/>
    <property type="molecule type" value="Genomic_DNA"/>
</dbReference>
<comment type="subcellular location">
    <subcellularLocation>
        <location evidence="1">Cytoplasm</location>
        <location evidence="1">Nucleoid</location>
    </subcellularLocation>
</comment>
<dbReference type="RefSeq" id="WP_107684841.1">
    <property type="nucleotide sequence ID" value="NZ_PZKL01000045.1"/>
</dbReference>
<evidence type="ECO:0000256" key="5">
    <source>
        <dbReference type="ARBA" id="ARBA00023172"/>
    </source>
</evidence>
<proteinExistence type="inferred from homology"/>
<keyword evidence="5" id="KW-0233">DNA recombination</keyword>
<dbReference type="GO" id="GO:0000018">
    <property type="term" value="P:regulation of DNA recombination"/>
    <property type="evidence" value="ECO:0007669"/>
    <property type="project" value="TreeGrafter"/>
</dbReference>
<organism evidence="6 7">
    <name type="scientific">Aeromonas veronii</name>
    <dbReference type="NCBI Taxonomy" id="654"/>
    <lineage>
        <taxon>Bacteria</taxon>
        <taxon>Pseudomonadati</taxon>
        <taxon>Pseudomonadota</taxon>
        <taxon>Gammaproteobacteria</taxon>
        <taxon>Aeromonadales</taxon>
        <taxon>Aeromonadaceae</taxon>
        <taxon>Aeromonas</taxon>
    </lineage>
</organism>
<dbReference type="Pfam" id="PF04381">
    <property type="entry name" value="RdgC"/>
    <property type="match status" value="1"/>
</dbReference>
<dbReference type="GO" id="GO:0043590">
    <property type="term" value="C:bacterial nucleoid"/>
    <property type="evidence" value="ECO:0007669"/>
    <property type="project" value="TreeGrafter"/>
</dbReference>
<dbReference type="InterPro" id="IPR007476">
    <property type="entry name" value="RdgC"/>
</dbReference>
<keyword evidence="4" id="KW-0963">Cytoplasm</keyword>
<evidence type="ECO:0000256" key="4">
    <source>
        <dbReference type="ARBA" id="ARBA00022490"/>
    </source>
</evidence>
<dbReference type="PANTHER" id="PTHR38103">
    <property type="entry name" value="RECOMBINATION-ASSOCIATED PROTEIN RDGC"/>
    <property type="match status" value="1"/>
</dbReference>
<dbReference type="AlphaFoldDB" id="A0A2T4MXC9"/>
<evidence type="ECO:0000313" key="6">
    <source>
        <dbReference type="EMBL" id="PTH79194.1"/>
    </source>
</evidence>
<sequence length="309" mass="35140">MWFKNINAYQVKNLQITPEQLQEKIAIHSFVPCRPDEESQVGWVSPFGDRNDVLVHGASGAMIFCMKTEEKKVPAAVINEKVNEIIEDLKEKDPTMKKVKKDVKQRIAEQVKQELLPNAFAKIDRLMAYIDSKENMLIVNTSSQAKAERLISLLRASLSEDVAFTPILVNDNPSVKMSEWLLEGTTPSELIVGERCQLKDQEDSGTIRYSKHDLDDSKLRQYLESGKVISEMEFEVESKHKFLINEEFVIKGIKFLDLLKDEARESGADSREAQFDADFAIMVGSFRELIDYLITSFGGVAIAEEEQEE</sequence>
<gene>
    <name evidence="6" type="ORF">DAA48_22445</name>
</gene>
<accession>A0A2T4MXC9</accession>
<evidence type="ECO:0000313" key="7">
    <source>
        <dbReference type="Proteomes" id="UP000241986"/>
    </source>
</evidence>